<comment type="caution">
    <text evidence="1">The sequence shown here is derived from an EMBL/GenBank/DDBJ whole genome shotgun (WGS) entry which is preliminary data.</text>
</comment>
<sequence>MLALVYRSNPLSPAPSHSIREVLTSYGLKDIIDWDHISGSVPVREVSDPSSDVILVNADHALGNMAIRRLTLNSVRLPSTFAVWDGPSRQELVAARIAMPIFDQLFIQKQGPCGDLNDMFRKLVDNKLIRDSYTVQQFSDISSIRIGGSFAGSGIRRYFGKSASGLGAKKLRDEIRMYQSLPQELRTHYPQLLFAKDDEASGVTMGTAYEDYPNLRDLLLNMEITVPEAVGLLKQVLEFEFCQAFLGHKQAVPDNYLHDYHFHRVWRRIAISMDLDASFGPLVAAPWLVVNGERLPNVPAMLLRLEKDQSIAGRLRPDGVSPFIHSDLHLENILCDVAGSRFWLVDPRGYPVCDIYYDLGKLAHSYHSYYDLLHEGRHRAEFSVSADGQTGHVNYEIHSRRLVERYSDLDNRMNEVVHELLEKHGEKKEDIDLRVRFNEAMHFCSDMPFHINKGAKPCIAQPIYGVGAKLLAEVLQMLGIDLEECVGLQGEALARLAVMGKQAWRFEG</sequence>
<protein>
    <recommendedName>
        <fullName evidence="3">Aminoglycoside phosphotransferase domain-containing protein</fullName>
    </recommendedName>
</protein>
<evidence type="ECO:0000313" key="1">
    <source>
        <dbReference type="EMBL" id="KAK0636413.1"/>
    </source>
</evidence>
<dbReference type="EMBL" id="JAULSR010000001">
    <property type="protein sequence ID" value="KAK0636413.1"/>
    <property type="molecule type" value="Genomic_DNA"/>
</dbReference>
<keyword evidence="2" id="KW-1185">Reference proteome</keyword>
<dbReference type="SUPFAM" id="SSF56112">
    <property type="entry name" value="Protein kinase-like (PK-like)"/>
    <property type="match status" value="1"/>
</dbReference>
<organism evidence="1 2">
    <name type="scientific">Bombardia bombarda</name>
    <dbReference type="NCBI Taxonomy" id="252184"/>
    <lineage>
        <taxon>Eukaryota</taxon>
        <taxon>Fungi</taxon>
        <taxon>Dikarya</taxon>
        <taxon>Ascomycota</taxon>
        <taxon>Pezizomycotina</taxon>
        <taxon>Sordariomycetes</taxon>
        <taxon>Sordariomycetidae</taxon>
        <taxon>Sordariales</taxon>
        <taxon>Lasiosphaeriaceae</taxon>
        <taxon>Bombardia</taxon>
    </lineage>
</organism>
<gene>
    <name evidence="1" type="ORF">B0T17DRAFT_613148</name>
</gene>
<proteinExistence type="predicted"/>
<reference evidence="1" key="1">
    <citation type="submission" date="2023-06" db="EMBL/GenBank/DDBJ databases">
        <title>Genome-scale phylogeny and comparative genomics of the fungal order Sordariales.</title>
        <authorList>
            <consortium name="Lawrence Berkeley National Laboratory"/>
            <person name="Hensen N."/>
            <person name="Bonometti L."/>
            <person name="Westerberg I."/>
            <person name="Brannstrom I.O."/>
            <person name="Guillou S."/>
            <person name="Cros-Aarteil S."/>
            <person name="Calhoun S."/>
            <person name="Haridas S."/>
            <person name="Kuo A."/>
            <person name="Mondo S."/>
            <person name="Pangilinan J."/>
            <person name="Riley R."/>
            <person name="LaButti K."/>
            <person name="Andreopoulos B."/>
            <person name="Lipzen A."/>
            <person name="Chen C."/>
            <person name="Yanf M."/>
            <person name="Daum C."/>
            <person name="Ng V."/>
            <person name="Clum A."/>
            <person name="Steindorff A."/>
            <person name="Ohm R."/>
            <person name="Martin F."/>
            <person name="Silar P."/>
            <person name="Natvig D."/>
            <person name="Lalanne C."/>
            <person name="Gautier V."/>
            <person name="Ament-velasquez S.L."/>
            <person name="Kruys A."/>
            <person name="Hutchinson M.I."/>
            <person name="Powell A.J."/>
            <person name="Barry K."/>
            <person name="Miller A.N."/>
            <person name="Grigoriev I.V."/>
            <person name="Debuchy R."/>
            <person name="Gladieux P."/>
            <person name="Thoren M.H."/>
            <person name="Johannesson H."/>
        </authorList>
    </citation>
    <scope>NUCLEOTIDE SEQUENCE</scope>
    <source>
        <strain evidence="1">SMH3391-2</strain>
    </source>
</reference>
<accession>A0AA40CG92</accession>
<evidence type="ECO:0000313" key="2">
    <source>
        <dbReference type="Proteomes" id="UP001174934"/>
    </source>
</evidence>
<dbReference type="InterPro" id="IPR011009">
    <property type="entry name" value="Kinase-like_dom_sf"/>
</dbReference>
<dbReference type="Proteomes" id="UP001174934">
    <property type="component" value="Unassembled WGS sequence"/>
</dbReference>
<dbReference type="AlphaFoldDB" id="A0AA40CG92"/>
<name>A0AA40CG92_9PEZI</name>
<evidence type="ECO:0008006" key="3">
    <source>
        <dbReference type="Google" id="ProtNLM"/>
    </source>
</evidence>